<feature type="compositionally biased region" description="Basic residues" evidence="1">
    <location>
        <begin position="52"/>
        <end position="62"/>
    </location>
</feature>
<keyword evidence="2" id="KW-0472">Membrane</keyword>
<keyword evidence="2" id="KW-0812">Transmembrane</keyword>
<feature type="compositionally biased region" description="Polar residues" evidence="1">
    <location>
        <begin position="66"/>
        <end position="84"/>
    </location>
</feature>
<dbReference type="OrthoDB" id="1708389at2759"/>
<dbReference type="RefSeq" id="XP_013429445.1">
    <property type="nucleotide sequence ID" value="XM_013573991.1"/>
</dbReference>
<organism evidence="3 4">
    <name type="scientific">Aureobasidium namibiae CBS 147.97</name>
    <dbReference type="NCBI Taxonomy" id="1043004"/>
    <lineage>
        <taxon>Eukaryota</taxon>
        <taxon>Fungi</taxon>
        <taxon>Dikarya</taxon>
        <taxon>Ascomycota</taxon>
        <taxon>Pezizomycotina</taxon>
        <taxon>Dothideomycetes</taxon>
        <taxon>Dothideomycetidae</taxon>
        <taxon>Dothideales</taxon>
        <taxon>Saccotheciaceae</taxon>
        <taxon>Aureobasidium</taxon>
    </lineage>
</organism>
<evidence type="ECO:0000313" key="3">
    <source>
        <dbReference type="EMBL" id="KEQ75722.1"/>
    </source>
</evidence>
<feature type="compositionally biased region" description="Polar residues" evidence="1">
    <location>
        <begin position="24"/>
        <end position="39"/>
    </location>
</feature>
<keyword evidence="2" id="KW-1133">Transmembrane helix</keyword>
<dbReference type="STRING" id="1043004.A0A074X112"/>
<evidence type="ECO:0000256" key="2">
    <source>
        <dbReference type="SAM" id="Phobius"/>
    </source>
</evidence>
<dbReference type="EMBL" id="KL584705">
    <property type="protein sequence ID" value="KEQ75722.1"/>
    <property type="molecule type" value="Genomic_DNA"/>
</dbReference>
<dbReference type="AlphaFoldDB" id="A0A074X112"/>
<feature type="compositionally biased region" description="Basic and acidic residues" evidence="1">
    <location>
        <begin position="41"/>
        <end position="51"/>
    </location>
</feature>
<sequence length="587" mass="67050">METKPVETKGVPDRAIINQHDRVQLTNPVTPDHTVSPTHHSLKDSLNDRRHSAAAKARRVLHISKPSDTSTTNPILANDSTAKSNRSRLGHDLPEPSSISVDALLHHPVDTIKDKISAQSSQQAAANIATKEISHGQEVKLVQAEDRVQEAVTEREREIAVQERDGLIRERQNIYVRWTMDRHVAQCRVMPKNIAKKSRSEFEHKTLDGHTAVDWRAYGTHLAQYYAQQYGGQYIGYGSSPPELTKESIMPNVERTIIASAPFQRFVMRIRKVYRWEDPATTSTVLVLYMTLVYYSLLLPSMLSGVVYLILRKRFVDKTLEDVRTDLERTEDQQQDPLDLTEFIEKQGDGSWLERLQEVAGPWVMVQLADIANMFEILRNFYEWRVPSRTMATLSLFVVGIIITTFVPTYVLIKSAQIGAGIAFFGLFPLASNFPDYRLLASVPRRVFWNIPTHAEWAIKSLQDEGDHYQQNENVGLATSTNKDYGFYSAHLNGDKGRLIISSRSIRFETNIGHRVIFVLNYDLIFTIEKKERNKSKLAPVKDTGRDLRISSKLDGDKEWLLTNMEDRDQAFSQIVGFSKTRWQVAW</sequence>
<dbReference type="Proteomes" id="UP000027730">
    <property type="component" value="Unassembled WGS sequence"/>
</dbReference>
<dbReference type="GeneID" id="25409483"/>
<gene>
    <name evidence="3" type="ORF">M436DRAFT_40999</name>
</gene>
<evidence type="ECO:0000313" key="4">
    <source>
        <dbReference type="Proteomes" id="UP000027730"/>
    </source>
</evidence>
<dbReference type="PANTHER" id="PTHR37402:SF1">
    <property type="entry name" value="GRAM DOMAIN-CONTAINING PROTEIN 4"/>
    <property type="match status" value="1"/>
</dbReference>
<dbReference type="PANTHER" id="PTHR37402">
    <property type="entry name" value="GRAM DOMAIN-CONTAINING PROTEIN 4"/>
    <property type="match status" value="1"/>
</dbReference>
<feature type="transmembrane region" description="Helical" evidence="2">
    <location>
        <begin position="391"/>
        <end position="412"/>
    </location>
</feature>
<keyword evidence="4" id="KW-1185">Reference proteome</keyword>
<accession>A0A074X112</accession>
<proteinExistence type="predicted"/>
<feature type="transmembrane region" description="Helical" evidence="2">
    <location>
        <begin position="286"/>
        <end position="311"/>
    </location>
</feature>
<protein>
    <submittedName>
        <fullName evidence="3">Uncharacterized protein</fullName>
    </submittedName>
</protein>
<evidence type="ECO:0000256" key="1">
    <source>
        <dbReference type="SAM" id="MobiDB-lite"/>
    </source>
</evidence>
<name>A0A074X112_9PEZI</name>
<feature type="region of interest" description="Disordered" evidence="1">
    <location>
        <begin position="20"/>
        <end position="95"/>
    </location>
</feature>
<feature type="transmembrane region" description="Helical" evidence="2">
    <location>
        <begin position="418"/>
        <end position="437"/>
    </location>
</feature>
<dbReference type="HOGENOM" id="CLU_022814_1_0_1"/>
<dbReference type="InterPro" id="IPR037847">
    <property type="entry name" value="GRAMDC4"/>
</dbReference>
<reference evidence="3 4" key="1">
    <citation type="journal article" date="2014" name="BMC Genomics">
        <title>Genome sequencing of four Aureobasidium pullulans varieties: biotechnological potential, stress tolerance, and description of new species.</title>
        <authorList>
            <person name="Gostin Ar C."/>
            <person name="Ohm R.A."/>
            <person name="Kogej T."/>
            <person name="Sonjak S."/>
            <person name="Turk M."/>
            <person name="Zajc J."/>
            <person name="Zalar P."/>
            <person name="Grube M."/>
            <person name="Sun H."/>
            <person name="Han J."/>
            <person name="Sharma A."/>
            <person name="Chiniquy J."/>
            <person name="Ngan C.Y."/>
            <person name="Lipzen A."/>
            <person name="Barry K."/>
            <person name="Grigoriev I.V."/>
            <person name="Gunde-Cimerman N."/>
        </authorList>
    </citation>
    <scope>NUCLEOTIDE SEQUENCE [LARGE SCALE GENOMIC DNA]</scope>
    <source>
        <strain evidence="3 4">CBS 147.97</strain>
    </source>
</reference>
<dbReference type="GO" id="GO:0006915">
    <property type="term" value="P:apoptotic process"/>
    <property type="evidence" value="ECO:0007669"/>
    <property type="project" value="InterPro"/>
</dbReference>